<dbReference type="PROSITE" id="PS50104">
    <property type="entry name" value="TIR"/>
    <property type="match status" value="1"/>
</dbReference>
<name>A0A2G8KP37_STIJA</name>
<reference evidence="3 4" key="1">
    <citation type="journal article" date="2017" name="PLoS Biol.">
        <title>The sea cucumber genome provides insights into morphological evolution and visceral regeneration.</title>
        <authorList>
            <person name="Zhang X."/>
            <person name="Sun L."/>
            <person name="Yuan J."/>
            <person name="Sun Y."/>
            <person name="Gao Y."/>
            <person name="Zhang L."/>
            <person name="Li S."/>
            <person name="Dai H."/>
            <person name="Hamel J.F."/>
            <person name="Liu C."/>
            <person name="Yu Y."/>
            <person name="Liu S."/>
            <person name="Lin W."/>
            <person name="Guo K."/>
            <person name="Jin S."/>
            <person name="Xu P."/>
            <person name="Storey K.B."/>
            <person name="Huan P."/>
            <person name="Zhang T."/>
            <person name="Zhou Y."/>
            <person name="Zhang J."/>
            <person name="Lin C."/>
            <person name="Li X."/>
            <person name="Xing L."/>
            <person name="Huo D."/>
            <person name="Sun M."/>
            <person name="Wang L."/>
            <person name="Mercier A."/>
            <person name="Li F."/>
            <person name="Yang H."/>
            <person name="Xiang J."/>
        </authorList>
    </citation>
    <scope>NUCLEOTIDE SEQUENCE [LARGE SCALE GENOMIC DNA]</scope>
    <source>
        <strain evidence="3">Shaxun</strain>
        <tissue evidence="3">Muscle</tissue>
    </source>
</reference>
<evidence type="ECO:0000259" key="2">
    <source>
        <dbReference type="PROSITE" id="PS50104"/>
    </source>
</evidence>
<evidence type="ECO:0000256" key="1">
    <source>
        <dbReference type="SAM" id="MobiDB-lite"/>
    </source>
</evidence>
<feature type="region of interest" description="Disordered" evidence="1">
    <location>
        <begin position="386"/>
        <end position="419"/>
    </location>
</feature>
<dbReference type="Gene3D" id="1.10.533.10">
    <property type="entry name" value="Death Domain, Fas"/>
    <property type="match status" value="2"/>
</dbReference>
<feature type="compositionally biased region" description="Basic and acidic residues" evidence="1">
    <location>
        <begin position="405"/>
        <end position="419"/>
    </location>
</feature>
<dbReference type="Pfam" id="PF13676">
    <property type="entry name" value="TIR_2"/>
    <property type="match status" value="1"/>
</dbReference>
<keyword evidence="4" id="KW-1185">Reference proteome</keyword>
<dbReference type="PANTHER" id="PTHR47508">
    <property type="entry name" value="SAM DOMAIN-CONTAINING PROTEIN-RELATED"/>
    <property type="match status" value="1"/>
</dbReference>
<protein>
    <recommendedName>
        <fullName evidence="2">TIR domain-containing protein</fullName>
    </recommendedName>
</protein>
<dbReference type="AlphaFoldDB" id="A0A2G8KP37"/>
<proteinExistence type="predicted"/>
<dbReference type="InterPro" id="IPR000157">
    <property type="entry name" value="TIR_dom"/>
</dbReference>
<accession>A0A2G8KP37</accession>
<dbReference type="SUPFAM" id="SSF52200">
    <property type="entry name" value="Toll/Interleukin receptor TIR domain"/>
    <property type="match status" value="1"/>
</dbReference>
<sequence>MEDDRARLEEDFAKTLQDLSEELTSSDIRKLTNLYPKISNKEADKIRKDDDPADCFLRKIKGWELSETNVDGLIKSLQYIQLIKAAGILKRYKSRNTNLINKEIERREHEKQLVASTASSVPAKSPTSQKGDRTDVKDKVFISFSSKIEEKVTELVRRIDSLVGYGSCWIYTTRNKPGESVPQEIVDAIHKADIMLCMINQDYIDSEPCEEEFLLAKKLKKQIILLHMEKGLQPYKKKNGHNSPMQLATADQLYARMYIEKHEEEFQKVIAKIKECLSGKDANASSFRLFKVDLADHLNVAMVQRLSILLGLKPGEIDSIKRSKTLGLEMVNLLENRRVITPTDITDLLDMLQELKLPGLAARMQQSFQAKTSQGKKHQDLYLEGKTLVAPGSPSTSGSQKRKCSHDGDDSEVKVTRKE</sequence>
<comment type="caution">
    <text evidence="3">The sequence shown here is derived from an EMBL/GenBank/DDBJ whole genome shotgun (WGS) entry which is preliminary data.</text>
</comment>
<dbReference type="EMBL" id="MRZV01000447">
    <property type="protein sequence ID" value="PIK49779.1"/>
    <property type="molecule type" value="Genomic_DNA"/>
</dbReference>
<evidence type="ECO:0000313" key="4">
    <source>
        <dbReference type="Proteomes" id="UP000230750"/>
    </source>
</evidence>
<dbReference type="InterPro" id="IPR035897">
    <property type="entry name" value="Toll_tir_struct_dom_sf"/>
</dbReference>
<dbReference type="Gene3D" id="3.40.50.10140">
    <property type="entry name" value="Toll/interleukin-1 receptor homology (TIR) domain"/>
    <property type="match status" value="1"/>
</dbReference>
<gene>
    <name evidence="3" type="ORF">BSL78_13332</name>
</gene>
<dbReference type="Proteomes" id="UP000230750">
    <property type="component" value="Unassembled WGS sequence"/>
</dbReference>
<dbReference type="PANTHER" id="PTHR47508:SF1">
    <property type="entry name" value="NON-SPECIFIC SERINE_THREONINE PROTEIN KINASE"/>
    <property type="match status" value="1"/>
</dbReference>
<feature type="region of interest" description="Disordered" evidence="1">
    <location>
        <begin position="111"/>
        <end position="133"/>
    </location>
</feature>
<feature type="compositionally biased region" description="Polar residues" evidence="1">
    <location>
        <begin position="114"/>
        <end position="129"/>
    </location>
</feature>
<evidence type="ECO:0000313" key="3">
    <source>
        <dbReference type="EMBL" id="PIK49779.1"/>
    </source>
</evidence>
<dbReference type="InterPro" id="IPR011029">
    <property type="entry name" value="DEATH-like_dom_sf"/>
</dbReference>
<feature type="domain" description="TIR" evidence="2">
    <location>
        <begin position="136"/>
        <end position="257"/>
    </location>
</feature>
<dbReference type="GO" id="GO:0007165">
    <property type="term" value="P:signal transduction"/>
    <property type="evidence" value="ECO:0007669"/>
    <property type="project" value="InterPro"/>
</dbReference>
<organism evidence="3 4">
    <name type="scientific">Stichopus japonicus</name>
    <name type="common">Sea cucumber</name>
    <dbReference type="NCBI Taxonomy" id="307972"/>
    <lineage>
        <taxon>Eukaryota</taxon>
        <taxon>Metazoa</taxon>
        <taxon>Echinodermata</taxon>
        <taxon>Eleutherozoa</taxon>
        <taxon>Echinozoa</taxon>
        <taxon>Holothuroidea</taxon>
        <taxon>Aspidochirotacea</taxon>
        <taxon>Aspidochirotida</taxon>
        <taxon>Stichopodidae</taxon>
        <taxon>Apostichopus</taxon>
    </lineage>
</organism>